<evidence type="ECO:0000256" key="3">
    <source>
        <dbReference type="ARBA" id="ARBA00022801"/>
    </source>
</evidence>
<feature type="domain" description="Helicase C-terminal" evidence="10">
    <location>
        <begin position="225"/>
        <end position="383"/>
    </location>
</feature>
<dbReference type="CDD" id="cd00268">
    <property type="entry name" value="DEADc"/>
    <property type="match status" value="1"/>
</dbReference>
<dbReference type="GO" id="GO:0005524">
    <property type="term" value="F:ATP binding"/>
    <property type="evidence" value="ECO:0007669"/>
    <property type="project" value="UniProtKB-UniRule"/>
</dbReference>
<dbReference type="GO" id="GO:0016787">
    <property type="term" value="F:hydrolase activity"/>
    <property type="evidence" value="ECO:0007669"/>
    <property type="project" value="UniProtKB-KW"/>
</dbReference>
<sequence>MSSGFETLNLHPNLKKAIDALGFTTMTPIQQKVLKFTLAGHDAIGRAQTGTGKTAAFLISIMNDLLNNPIQEQRYRGEPRALILAPTRELALQIESDAQHLAKYAGLHVVTLLGGVDFDKQKNQLNKAPVDIMVATPGRLIDFVEQKEVWLDQIEFLVIDEADRLLDMGFIPSVKRIVRFSPRKEQRQTLMFSATFSYDVLNLAQQWLFEPVTVEIEPEKKTNADVEQRVYMVAKSDKYKLLQEILRDEPIEKVMIFANRRDQVRKLYDHLKRDGYKVVMLSGEIAQDKRTKMLDQFKNGQHNIMIATDVAGRGIHVDNVSHVVNFTLPEQSDDYVHRIGRTGRAGAQGVSISFLSEDDAFYLPEIEKAIGQKLPLTRLEGYC</sequence>
<evidence type="ECO:0000256" key="2">
    <source>
        <dbReference type="ARBA" id="ARBA00022741"/>
    </source>
</evidence>
<comment type="similarity">
    <text evidence="7">Belongs to the DEAD box helicase family. RhlB subfamily.</text>
</comment>
<keyword evidence="5 7" id="KW-0067">ATP-binding</keyword>
<dbReference type="GO" id="GO:0003724">
    <property type="term" value="F:RNA helicase activity"/>
    <property type="evidence" value="ECO:0007669"/>
    <property type="project" value="UniProtKB-UniRule"/>
</dbReference>
<proteinExistence type="inferred from homology"/>
<dbReference type="PROSITE" id="PS51192">
    <property type="entry name" value="HELICASE_ATP_BIND_1"/>
    <property type="match status" value="1"/>
</dbReference>
<dbReference type="SMART" id="SM00490">
    <property type="entry name" value="HELICc"/>
    <property type="match status" value="1"/>
</dbReference>
<accession>A0AAW3VDK5</accession>
<dbReference type="PANTHER" id="PTHR47959:SF10">
    <property type="entry name" value="ATP-DEPENDENT RNA HELICASE RHLB"/>
    <property type="match status" value="1"/>
</dbReference>
<name>A0AAW3VDK5_ACILW</name>
<evidence type="ECO:0000256" key="8">
    <source>
        <dbReference type="PROSITE-ProRule" id="PRU00552"/>
    </source>
</evidence>
<dbReference type="PROSITE" id="PS51195">
    <property type="entry name" value="Q_MOTIF"/>
    <property type="match status" value="1"/>
</dbReference>
<evidence type="ECO:0000256" key="5">
    <source>
        <dbReference type="ARBA" id="ARBA00022840"/>
    </source>
</evidence>
<feature type="domain" description="Helicase ATP-binding" evidence="9">
    <location>
        <begin position="34"/>
        <end position="214"/>
    </location>
</feature>
<evidence type="ECO:0000259" key="9">
    <source>
        <dbReference type="PROSITE" id="PS51192"/>
    </source>
</evidence>
<dbReference type="Proteomes" id="UP000548425">
    <property type="component" value="Unassembled WGS sequence"/>
</dbReference>
<dbReference type="GO" id="GO:0006401">
    <property type="term" value="P:RNA catabolic process"/>
    <property type="evidence" value="ECO:0007669"/>
    <property type="project" value="UniProtKB-UniRule"/>
</dbReference>
<comment type="subunit">
    <text evidence="7">Component of the RNA degradosome, which is a multiprotein complex involved in RNA processing and mRNA degradation.</text>
</comment>
<dbReference type="InterPro" id="IPR014001">
    <property type="entry name" value="Helicase_ATP-bd"/>
</dbReference>
<feature type="short sequence motif" description="Q motif" evidence="8">
    <location>
        <begin position="3"/>
        <end position="31"/>
    </location>
</feature>
<dbReference type="InterPro" id="IPR044742">
    <property type="entry name" value="DEAD/DEAH_RhlB"/>
</dbReference>
<evidence type="ECO:0000259" key="10">
    <source>
        <dbReference type="PROSITE" id="PS51194"/>
    </source>
</evidence>
<dbReference type="EMBL" id="JACHLA010000002">
    <property type="protein sequence ID" value="MBB6362614.1"/>
    <property type="molecule type" value="Genomic_DNA"/>
</dbReference>
<evidence type="ECO:0000259" key="11">
    <source>
        <dbReference type="PROSITE" id="PS51195"/>
    </source>
</evidence>
<keyword evidence="4 7" id="KW-0347">Helicase</keyword>
<comment type="caution">
    <text evidence="12">The sequence shown here is derived from an EMBL/GenBank/DDBJ whole genome shotgun (WGS) entry which is preliminary data.</text>
</comment>
<dbReference type="InterPro" id="IPR023554">
    <property type="entry name" value="RNA_helicase_ATP-dep_RhlB"/>
</dbReference>
<evidence type="ECO:0000256" key="4">
    <source>
        <dbReference type="ARBA" id="ARBA00022806"/>
    </source>
</evidence>
<evidence type="ECO:0000256" key="7">
    <source>
        <dbReference type="HAMAP-Rule" id="MF_00661"/>
    </source>
</evidence>
<dbReference type="Pfam" id="PF00271">
    <property type="entry name" value="Helicase_C"/>
    <property type="match status" value="1"/>
</dbReference>
<dbReference type="EC" id="3.6.4.13" evidence="7"/>
<dbReference type="InterPro" id="IPR027417">
    <property type="entry name" value="P-loop_NTPase"/>
</dbReference>
<dbReference type="SUPFAM" id="SSF52540">
    <property type="entry name" value="P-loop containing nucleoside triphosphate hydrolases"/>
    <property type="match status" value="1"/>
</dbReference>
<evidence type="ECO:0000256" key="6">
    <source>
        <dbReference type="ARBA" id="ARBA00022884"/>
    </source>
</evidence>
<organism evidence="12 13">
    <name type="scientific">Acinetobacter lwoffii</name>
    <dbReference type="NCBI Taxonomy" id="28090"/>
    <lineage>
        <taxon>Bacteria</taxon>
        <taxon>Pseudomonadati</taxon>
        <taxon>Pseudomonadota</taxon>
        <taxon>Gammaproteobacteria</taxon>
        <taxon>Moraxellales</taxon>
        <taxon>Moraxellaceae</taxon>
        <taxon>Acinetobacter</taxon>
    </lineage>
</organism>
<reference evidence="12 13" key="1">
    <citation type="submission" date="2020-08" db="EMBL/GenBank/DDBJ databases">
        <title>Functional genomics of gut bacteria from endangered species of beetles.</title>
        <authorList>
            <person name="Carlos-Shanley C."/>
        </authorList>
    </citation>
    <scope>NUCLEOTIDE SEQUENCE [LARGE SCALE GENOMIC DNA]</scope>
    <source>
        <strain evidence="12 13">S00127</strain>
    </source>
</reference>
<dbReference type="PANTHER" id="PTHR47959">
    <property type="entry name" value="ATP-DEPENDENT RNA HELICASE RHLE-RELATED"/>
    <property type="match status" value="1"/>
</dbReference>
<dbReference type="AlphaFoldDB" id="A0AAW3VDK5"/>
<dbReference type="GO" id="GO:0003723">
    <property type="term" value="F:RNA binding"/>
    <property type="evidence" value="ECO:0007669"/>
    <property type="project" value="UniProtKB-UniRule"/>
</dbReference>
<dbReference type="Pfam" id="PF00270">
    <property type="entry name" value="DEAD"/>
    <property type="match status" value="1"/>
</dbReference>
<dbReference type="InterPro" id="IPR001650">
    <property type="entry name" value="Helicase_C-like"/>
</dbReference>
<keyword evidence="3 7" id="KW-0378">Hydrolase</keyword>
<dbReference type="GO" id="GO:0005829">
    <property type="term" value="C:cytosol"/>
    <property type="evidence" value="ECO:0007669"/>
    <property type="project" value="TreeGrafter"/>
</dbReference>
<comment type="catalytic activity">
    <reaction evidence="7">
        <text>ATP + H2O = ADP + phosphate + H(+)</text>
        <dbReference type="Rhea" id="RHEA:13065"/>
        <dbReference type="ChEBI" id="CHEBI:15377"/>
        <dbReference type="ChEBI" id="CHEBI:15378"/>
        <dbReference type="ChEBI" id="CHEBI:30616"/>
        <dbReference type="ChEBI" id="CHEBI:43474"/>
        <dbReference type="ChEBI" id="CHEBI:456216"/>
        <dbReference type="EC" id="3.6.4.13"/>
    </reaction>
</comment>
<dbReference type="NCBIfam" id="NF002340">
    <property type="entry name" value="PRK01297.1"/>
    <property type="match status" value="1"/>
</dbReference>
<dbReference type="PROSITE" id="PS00039">
    <property type="entry name" value="DEAD_ATP_HELICASE"/>
    <property type="match status" value="1"/>
</dbReference>
<dbReference type="InterPro" id="IPR011545">
    <property type="entry name" value="DEAD/DEAH_box_helicase_dom"/>
</dbReference>
<comment type="subcellular location">
    <subcellularLocation>
        <location evidence="7">Cytoplasm</location>
    </subcellularLocation>
</comment>
<dbReference type="SMART" id="SM00487">
    <property type="entry name" value="DEXDc"/>
    <property type="match status" value="1"/>
</dbReference>
<feature type="domain" description="DEAD-box RNA helicase Q" evidence="11">
    <location>
        <begin position="3"/>
        <end position="31"/>
    </location>
</feature>
<evidence type="ECO:0000313" key="12">
    <source>
        <dbReference type="EMBL" id="MBB6362614.1"/>
    </source>
</evidence>
<dbReference type="InterPro" id="IPR050079">
    <property type="entry name" value="DEAD_box_RNA_helicase"/>
</dbReference>
<evidence type="ECO:0000313" key="13">
    <source>
        <dbReference type="Proteomes" id="UP000548425"/>
    </source>
</evidence>
<dbReference type="InterPro" id="IPR014014">
    <property type="entry name" value="RNA_helicase_DEAD_Q_motif"/>
</dbReference>
<dbReference type="RefSeq" id="WP_004646602.1">
    <property type="nucleotide sequence ID" value="NZ_BBSQ01000003.1"/>
</dbReference>
<evidence type="ECO:0000256" key="1">
    <source>
        <dbReference type="ARBA" id="ARBA00022490"/>
    </source>
</evidence>
<keyword evidence="1 7" id="KW-0963">Cytoplasm</keyword>
<gene>
    <name evidence="7" type="primary">rhlB</name>
    <name evidence="12" type="ORF">HNP34_000710</name>
</gene>
<keyword evidence="6 7" id="KW-0694">RNA-binding</keyword>
<comment type="function">
    <text evidence="7">DEAD-box RNA helicase involved in RNA degradation. Has RNA-dependent ATPase activity and unwinds double-stranded RNA.</text>
</comment>
<keyword evidence="2 7" id="KW-0547">Nucleotide-binding</keyword>
<dbReference type="Gene3D" id="3.40.50.300">
    <property type="entry name" value="P-loop containing nucleotide triphosphate hydrolases"/>
    <property type="match status" value="2"/>
</dbReference>
<dbReference type="PROSITE" id="PS51194">
    <property type="entry name" value="HELICASE_CTER"/>
    <property type="match status" value="1"/>
</dbReference>
<protein>
    <recommendedName>
        <fullName evidence="7">ATP-dependent RNA helicase RhlB</fullName>
        <ecNumber evidence="7">3.6.4.13</ecNumber>
    </recommendedName>
</protein>
<dbReference type="InterPro" id="IPR000629">
    <property type="entry name" value="RNA-helicase_DEAD-box_CS"/>
</dbReference>
<dbReference type="CDD" id="cd18787">
    <property type="entry name" value="SF2_C_DEAD"/>
    <property type="match status" value="1"/>
</dbReference>
<dbReference type="HAMAP" id="MF_00661">
    <property type="entry name" value="DEAD_helicase_RhlB"/>
    <property type="match status" value="1"/>
</dbReference>